<sequence>MGAYARRYAAAEAAGQMSFAFGFAARREQSHRARVLEVIEHADRFLTGNEVMQRAGISYKQTLNALCFLHNEGRVARDGRKFKARWGRAQQDAGHAGLEGFFRGLLHT</sequence>
<dbReference type="EMBL" id="FMSH01000019">
    <property type="protein sequence ID" value="SCU73474.1"/>
    <property type="molecule type" value="Genomic_DNA"/>
</dbReference>
<proteinExistence type="predicted"/>
<dbReference type="SUPFAM" id="SSF46785">
    <property type="entry name" value="Winged helix' DNA-binding domain"/>
    <property type="match status" value="1"/>
</dbReference>
<name>A0A1K0IL41_CUPNE</name>
<protein>
    <submittedName>
        <fullName evidence="1">Uncharacterized protein</fullName>
    </submittedName>
</protein>
<reference evidence="1" key="1">
    <citation type="submission" date="2016-09" db="EMBL/GenBank/DDBJ databases">
        <authorList>
            <person name="Capua I."/>
            <person name="De Benedictis P."/>
            <person name="Joannis T."/>
            <person name="Lombin L.H."/>
            <person name="Cattoli G."/>
        </authorList>
    </citation>
    <scope>NUCLEOTIDE SEQUENCE</scope>
    <source>
        <strain evidence="1">B9</strain>
    </source>
</reference>
<dbReference type="AlphaFoldDB" id="A0A1K0IL41"/>
<accession>A0A1K0IL41</accession>
<evidence type="ECO:0000313" key="1">
    <source>
        <dbReference type="EMBL" id="SCU73474.1"/>
    </source>
</evidence>
<dbReference type="InterPro" id="IPR036390">
    <property type="entry name" value="WH_DNA-bd_sf"/>
</dbReference>
<gene>
    <name evidence="1" type="ORF">CNECB9_1150018</name>
</gene>
<organism evidence="1">
    <name type="scientific">Cupriavidus necator</name>
    <name type="common">Alcaligenes eutrophus</name>
    <name type="synonym">Ralstonia eutropha</name>
    <dbReference type="NCBI Taxonomy" id="106590"/>
    <lineage>
        <taxon>Bacteria</taxon>
        <taxon>Pseudomonadati</taxon>
        <taxon>Pseudomonadota</taxon>
        <taxon>Betaproteobacteria</taxon>
        <taxon>Burkholderiales</taxon>
        <taxon>Burkholderiaceae</taxon>
        <taxon>Cupriavidus</taxon>
    </lineage>
</organism>